<evidence type="ECO:0000256" key="6">
    <source>
        <dbReference type="ARBA" id="ARBA00023034"/>
    </source>
</evidence>
<evidence type="ECO:0000256" key="4">
    <source>
        <dbReference type="ARBA" id="ARBA00022927"/>
    </source>
</evidence>
<accession>A0A9N9E0M8</accession>
<dbReference type="PROSITE" id="PS50192">
    <property type="entry name" value="T_SNARE"/>
    <property type="match status" value="1"/>
</dbReference>
<dbReference type="Gene3D" id="1.20.5.110">
    <property type="match status" value="1"/>
</dbReference>
<keyword evidence="2" id="KW-0813">Transport</keyword>
<dbReference type="SMART" id="SM00397">
    <property type="entry name" value="t_SNARE"/>
    <property type="match status" value="1"/>
</dbReference>
<evidence type="ECO:0000256" key="3">
    <source>
        <dbReference type="ARBA" id="ARBA00022692"/>
    </source>
</evidence>
<evidence type="ECO:0000256" key="1">
    <source>
        <dbReference type="ARBA" id="ARBA00004394"/>
    </source>
</evidence>
<evidence type="ECO:0000256" key="5">
    <source>
        <dbReference type="ARBA" id="ARBA00022989"/>
    </source>
</evidence>
<reference evidence="11" key="1">
    <citation type="submission" date="2021-06" db="EMBL/GenBank/DDBJ databases">
        <authorList>
            <person name="Kallberg Y."/>
            <person name="Tangrot J."/>
            <person name="Rosling A."/>
        </authorList>
    </citation>
    <scope>NUCLEOTIDE SEQUENCE</scope>
    <source>
        <strain evidence="11">IA702</strain>
    </source>
</reference>
<name>A0A9N9E0M8_9GLOM</name>
<evidence type="ECO:0000256" key="8">
    <source>
        <dbReference type="ARBA" id="ARBA00046280"/>
    </source>
</evidence>
<keyword evidence="6" id="KW-0333">Golgi apparatus</keyword>
<keyword evidence="12" id="KW-1185">Reference proteome</keyword>
<feature type="domain" description="T-SNARE coiled-coil homology" evidence="10">
    <location>
        <begin position="40"/>
        <end position="102"/>
    </location>
</feature>
<dbReference type="OrthoDB" id="3063237at2759"/>
<dbReference type="CDD" id="cd15853">
    <property type="entry name" value="SNARE_Bet1"/>
    <property type="match status" value="1"/>
</dbReference>
<sequence length="111" mass="12374">SIAKKPLSFAEDRASLLGSNRSDTGPSSLASMYRESDASRVYEQQNDLRLKELNNKLSALHKITVDINNEVNADIEVLDDSSGTFSSFDGSLSGTMDRLKQMTSIRHQRYM</sequence>
<evidence type="ECO:0000256" key="2">
    <source>
        <dbReference type="ARBA" id="ARBA00022448"/>
    </source>
</evidence>
<gene>
    <name evidence="11" type="ORF">POCULU_LOCUS10391</name>
</gene>
<dbReference type="PANTHER" id="PTHR12791">
    <property type="entry name" value="GOLGI SNARE BET1-RELATED"/>
    <property type="match status" value="1"/>
</dbReference>
<comment type="subcellular location">
    <subcellularLocation>
        <location evidence="8">Endomembrane system</location>
        <topology evidence="8">Single-pass type IV membrane protein</topology>
    </subcellularLocation>
    <subcellularLocation>
        <location evidence="1">Golgi apparatus membrane</location>
    </subcellularLocation>
</comment>
<evidence type="ECO:0000256" key="9">
    <source>
        <dbReference type="SAM" id="MobiDB-lite"/>
    </source>
</evidence>
<evidence type="ECO:0000256" key="7">
    <source>
        <dbReference type="ARBA" id="ARBA00023136"/>
    </source>
</evidence>
<evidence type="ECO:0000313" key="11">
    <source>
        <dbReference type="EMBL" id="CAG8659652.1"/>
    </source>
</evidence>
<keyword evidence="5" id="KW-1133">Transmembrane helix</keyword>
<proteinExistence type="predicted"/>
<evidence type="ECO:0000313" key="12">
    <source>
        <dbReference type="Proteomes" id="UP000789572"/>
    </source>
</evidence>
<dbReference type="InterPro" id="IPR000727">
    <property type="entry name" value="T_SNARE_dom"/>
</dbReference>
<evidence type="ECO:0000259" key="10">
    <source>
        <dbReference type="PROSITE" id="PS50192"/>
    </source>
</evidence>
<keyword evidence="7" id="KW-0472">Membrane</keyword>
<dbReference type="GO" id="GO:0000139">
    <property type="term" value="C:Golgi membrane"/>
    <property type="evidence" value="ECO:0007669"/>
    <property type="project" value="UniProtKB-SubCell"/>
</dbReference>
<protein>
    <submittedName>
        <fullName evidence="11">3579_t:CDS:1</fullName>
    </submittedName>
</protein>
<dbReference type="Proteomes" id="UP000789572">
    <property type="component" value="Unassembled WGS sequence"/>
</dbReference>
<dbReference type="SUPFAM" id="SSF58038">
    <property type="entry name" value="SNARE fusion complex"/>
    <property type="match status" value="1"/>
</dbReference>
<comment type="caution">
    <text evidence="11">The sequence shown here is derived from an EMBL/GenBank/DDBJ whole genome shotgun (WGS) entry which is preliminary data.</text>
</comment>
<feature type="compositionally biased region" description="Polar residues" evidence="9">
    <location>
        <begin position="17"/>
        <end position="30"/>
    </location>
</feature>
<dbReference type="InterPro" id="IPR039899">
    <property type="entry name" value="BET1_SNARE"/>
</dbReference>
<dbReference type="GO" id="GO:0015031">
    <property type="term" value="P:protein transport"/>
    <property type="evidence" value="ECO:0007669"/>
    <property type="project" value="UniProtKB-KW"/>
</dbReference>
<feature type="region of interest" description="Disordered" evidence="9">
    <location>
        <begin position="15"/>
        <end position="36"/>
    </location>
</feature>
<feature type="non-terminal residue" evidence="11">
    <location>
        <position position="1"/>
    </location>
</feature>
<keyword evidence="3" id="KW-0812">Transmembrane</keyword>
<organism evidence="11 12">
    <name type="scientific">Paraglomus occultum</name>
    <dbReference type="NCBI Taxonomy" id="144539"/>
    <lineage>
        <taxon>Eukaryota</taxon>
        <taxon>Fungi</taxon>
        <taxon>Fungi incertae sedis</taxon>
        <taxon>Mucoromycota</taxon>
        <taxon>Glomeromycotina</taxon>
        <taxon>Glomeromycetes</taxon>
        <taxon>Paraglomerales</taxon>
        <taxon>Paraglomeraceae</taxon>
        <taxon>Paraglomus</taxon>
    </lineage>
</organism>
<dbReference type="AlphaFoldDB" id="A0A9N9E0M8"/>
<dbReference type="EMBL" id="CAJVPJ010005219">
    <property type="protein sequence ID" value="CAG8659652.1"/>
    <property type="molecule type" value="Genomic_DNA"/>
</dbReference>
<feature type="non-terminal residue" evidence="11">
    <location>
        <position position="111"/>
    </location>
</feature>
<keyword evidence="4" id="KW-0653">Protein transport</keyword>